<keyword evidence="4" id="KW-0645">Protease</keyword>
<evidence type="ECO:0000256" key="2">
    <source>
        <dbReference type="RuleBase" id="RU003567"/>
    </source>
</evidence>
<dbReference type="GO" id="GO:0009368">
    <property type="term" value="C:endopeptidase Clp complex"/>
    <property type="evidence" value="ECO:0007669"/>
    <property type="project" value="TreeGrafter"/>
</dbReference>
<dbReference type="EMBL" id="BNJQ01000019">
    <property type="protein sequence ID" value="GHP08056.1"/>
    <property type="molecule type" value="Genomic_DNA"/>
</dbReference>
<comment type="similarity">
    <text evidence="1 2">Belongs to the peptidase S14 family.</text>
</comment>
<gene>
    <name evidence="4" type="ORF">PPROV_000679800</name>
</gene>
<dbReference type="AlphaFoldDB" id="A0A830HKY8"/>
<comment type="caution">
    <text evidence="4">The sequence shown here is derived from an EMBL/GenBank/DDBJ whole genome shotgun (WGS) entry which is preliminary data.</text>
</comment>
<keyword evidence="4" id="KW-0378">Hydrolase</keyword>
<dbReference type="InterPro" id="IPR001907">
    <property type="entry name" value="ClpP"/>
</dbReference>
<protein>
    <recommendedName>
        <fullName evidence="2">ATP-dependent Clp protease proteolytic subunit</fullName>
    </recommendedName>
</protein>
<dbReference type="InterPro" id="IPR029045">
    <property type="entry name" value="ClpP/crotonase-like_dom_sf"/>
</dbReference>
<accession>A0A830HKY8</accession>
<proteinExistence type="inferred from homology"/>
<dbReference type="CDD" id="cd07017">
    <property type="entry name" value="S14_ClpP_2"/>
    <property type="match status" value="1"/>
</dbReference>
<dbReference type="PANTHER" id="PTHR10381:SF47">
    <property type="entry name" value="ATP-DEPENDENT CLP PROTEASE PROTEOLYTIC SUBUNIT-RELATED PROTEIN 4, CHLOROPLASTIC"/>
    <property type="match status" value="1"/>
</dbReference>
<dbReference type="Pfam" id="PF00574">
    <property type="entry name" value="CLP_protease"/>
    <property type="match status" value="1"/>
</dbReference>
<dbReference type="GO" id="GO:0009536">
    <property type="term" value="C:plastid"/>
    <property type="evidence" value="ECO:0007669"/>
    <property type="project" value="UniProtKB-ARBA"/>
</dbReference>
<organism evidence="4 5">
    <name type="scientific">Pycnococcus provasolii</name>
    <dbReference type="NCBI Taxonomy" id="41880"/>
    <lineage>
        <taxon>Eukaryota</taxon>
        <taxon>Viridiplantae</taxon>
        <taxon>Chlorophyta</taxon>
        <taxon>Pseudoscourfieldiophyceae</taxon>
        <taxon>Pseudoscourfieldiales</taxon>
        <taxon>Pycnococcaceae</taxon>
        <taxon>Pycnococcus</taxon>
    </lineage>
</organism>
<dbReference type="InterPro" id="IPR023562">
    <property type="entry name" value="ClpP/TepA"/>
</dbReference>
<dbReference type="OrthoDB" id="2017408at2759"/>
<dbReference type="GO" id="GO:0051117">
    <property type="term" value="F:ATPase binding"/>
    <property type="evidence" value="ECO:0007669"/>
    <property type="project" value="TreeGrafter"/>
</dbReference>
<evidence type="ECO:0000256" key="1">
    <source>
        <dbReference type="ARBA" id="ARBA00007039"/>
    </source>
</evidence>
<evidence type="ECO:0000256" key="3">
    <source>
        <dbReference type="SAM" id="MobiDB-lite"/>
    </source>
</evidence>
<evidence type="ECO:0000313" key="4">
    <source>
        <dbReference type="EMBL" id="GHP08056.1"/>
    </source>
</evidence>
<feature type="region of interest" description="Disordered" evidence="3">
    <location>
        <begin position="74"/>
        <end position="110"/>
    </location>
</feature>
<evidence type="ECO:0000313" key="5">
    <source>
        <dbReference type="Proteomes" id="UP000660262"/>
    </source>
</evidence>
<dbReference type="GO" id="GO:0004252">
    <property type="term" value="F:serine-type endopeptidase activity"/>
    <property type="evidence" value="ECO:0007669"/>
    <property type="project" value="InterPro"/>
</dbReference>
<dbReference type="PRINTS" id="PR00127">
    <property type="entry name" value="CLPPROTEASEP"/>
</dbReference>
<dbReference type="PANTHER" id="PTHR10381">
    <property type="entry name" value="ATP-DEPENDENT CLP PROTEASE PROTEOLYTIC SUBUNIT"/>
    <property type="match status" value="1"/>
</dbReference>
<dbReference type="Gene3D" id="3.90.226.10">
    <property type="entry name" value="2-enoyl-CoA Hydratase, Chain A, domain 1"/>
    <property type="match status" value="1"/>
</dbReference>
<feature type="compositionally biased region" description="Basic residues" evidence="3">
    <location>
        <begin position="93"/>
        <end position="106"/>
    </location>
</feature>
<dbReference type="SUPFAM" id="SSF52096">
    <property type="entry name" value="ClpP/crotonase"/>
    <property type="match status" value="1"/>
</dbReference>
<keyword evidence="5" id="KW-1185">Reference proteome</keyword>
<reference evidence="4" key="1">
    <citation type="submission" date="2020-10" db="EMBL/GenBank/DDBJ databases">
        <title>Unveiling of a novel bifunctional photoreceptor, Dualchrome1, isolated from a cosmopolitan green alga.</title>
        <authorList>
            <person name="Suzuki S."/>
            <person name="Kawachi M."/>
        </authorList>
    </citation>
    <scope>NUCLEOTIDE SEQUENCE</scope>
    <source>
        <strain evidence="4">NIES 2893</strain>
    </source>
</reference>
<sequence>MFGSVVFAKVNFHTGCNLSLNTEVPPLPKANSQKAQSLSPAAQTTHIIFSKTQTKMPASLPMSRGPRVVRASKTVSAAHAASCSPRAPLRPQSRSRHLKHTSHPHSRRGDSVVTRVIPMLQGAANDQLPPDLPSYLFKERIIYLGMSLVPSVTELLLAEMLYLQYEDRNKPVFMYINSTGTTKDGRKLGYDTEAMAIYDMMSYISCPIHTLCVGTAWGEAAMLLAAGERGNRASLPSGTIMIKQPINQFRGQASDLDIYRMETRRVKIDTLAILAQHCEKTAEEIVADTSRPLYMSPQKAVEYGLIDNVLEKGRTKDVLVQP</sequence>
<dbReference type="Proteomes" id="UP000660262">
    <property type="component" value="Unassembled WGS sequence"/>
</dbReference>
<dbReference type="GO" id="GO:0006515">
    <property type="term" value="P:protein quality control for misfolded or incompletely synthesized proteins"/>
    <property type="evidence" value="ECO:0007669"/>
    <property type="project" value="TreeGrafter"/>
</dbReference>
<dbReference type="GO" id="GO:0004176">
    <property type="term" value="F:ATP-dependent peptidase activity"/>
    <property type="evidence" value="ECO:0007669"/>
    <property type="project" value="InterPro"/>
</dbReference>
<name>A0A830HKY8_9CHLO</name>